<feature type="domain" description="N-acetyltransferase" evidence="3">
    <location>
        <begin position="7"/>
        <end position="161"/>
    </location>
</feature>
<evidence type="ECO:0000313" key="5">
    <source>
        <dbReference type="Proteomes" id="UP000295793"/>
    </source>
</evidence>
<dbReference type="PANTHER" id="PTHR43877">
    <property type="entry name" value="AMINOALKYLPHOSPHONATE N-ACETYLTRANSFERASE-RELATED-RELATED"/>
    <property type="match status" value="1"/>
</dbReference>
<dbReference type="AlphaFoldDB" id="A0A4R3I483"/>
<dbReference type="SUPFAM" id="SSF55729">
    <property type="entry name" value="Acyl-CoA N-acyltransferases (Nat)"/>
    <property type="match status" value="1"/>
</dbReference>
<comment type="caution">
    <text evidence="4">The sequence shown here is derived from an EMBL/GenBank/DDBJ whole genome shotgun (WGS) entry which is preliminary data.</text>
</comment>
<keyword evidence="2" id="KW-0012">Acyltransferase</keyword>
<evidence type="ECO:0000256" key="1">
    <source>
        <dbReference type="ARBA" id="ARBA00022679"/>
    </source>
</evidence>
<keyword evidence="5" id="KW-1185">Reference proteome</keyword>
<keyword evidence="1" id="KW-0808">Transferase</keyword>
<dbReference type="Gene3D" id="3.40.630.30">
    <property type="match status" value="1"/>
</dbReference>
<dbReference type="InterPro" id="IPR050832">
    <property type="entry name" value="Bact_Acetyltransf"/>
</dbReference>
<gene>
    <name evidence="4" type="ORF">BCF53_11533</name>
</gene>
<organism evidence="4 5">
    <name type="scientific">Reinekea marinisedimentorum</name>
    <dbReference type="NCBI Taxonomy" id="230495"/>
    <lineage>
        <taxon>Bacteria</taxon>
        <taxon>Pseudomonadati</taxon>
        <taxon>Pseudomonadota</taxon>
        <taxon>Gammaproteobacteria</taxon>
        <taxon>Oceanospirillales</taxon>
        <taxon>Saccharospirillaceae</taxon>
        <taxon>Reinekea</taxon>
    </lineage>
</organism>
<name>A0A4R3I483_9GAMM</name>
<dbReference type="PROSITE" id="PS51186">
    <property type="entry name" value="GNAT"/>
    <property type="match status" value="1"/>
</dbReference>
<dbReference type="RefSeq" id="WP_132702797.1">
    <property type="nucleotide sequence ID" value="NZ_SLZR01000015.1"/>
</dbReference>
<sequence length="161" mass="18549">MDGKPSMKIRAANTADLNQLVALNREVHDVHVEIEPSLFCSASEEVFKSFWFSKLKDNDSVVLVAQWRGTVVGYLLLRKRFRQKNDLMQERKCAFIEQVCVLENHRGQGVFQQLLVRAKELAVQSGFSRLELDVWSNNSDAKNAFLKSGFMTYNEKMKVDF</sequence>
<dbReference type="PANTHER" id="PTHR43877:SF2">
    <property type="entry name" value="AMINOALKYLPHOSPHONATE N-ACETYLTRANSFERASE-RELATED"/>
    <property type="match status" value="1"/>
</dbReference>
<protein>
    <submittedName>
        <fullName evidence="4">Ribosomal protein S18 acetylase RimI-like enzyme</fullName>
    </submittedName>
</protein>
<evidence type="ECO:0000313" key="4">
    <source>
        <dbReference type="EMBL" id="TCS38759.1"/>
    </source>
</evidence>
<dbReference type="CDD" id="cd04301">
    <property type="entry name" value="NAT_SF"/>
    <property type="match status" value="1"/>
</dbReference>
<evidence type="ECO:0000256" key="2">
    <source>
        <dbReference type="ARBA" id="ARBA00023315"/>
    </source>
</evidence>
<dbReference type="OrthoDB" id="9796919at2"/>
<dbReference type="EMBL" id="SLZR01000015">
    <property type="protein sequence ID" value="TCS38759.1"/>
    <property type="molecule type" value="Genomic_DNA"/>
</dbReference>
<dbReference type="InterPro" id="IPR016181">
    <property type="entry name" value="Acyl_CoA_acyltransferase"/>
</dbReference>
<keyword evidence="4" id="KW-0689">Ribosomal protein</keyword>
<dbReference type="Proteomes" id="UP000295793">
    <property type="component" value="Unassembled WGS sequence"/>
</dbReference>
<dbReference type="Pfam" id="PF00583">
    <property type="entry name" value="Acetyltransf_1"/>
    <property type="match status" value="1"/>
</dbReference>
<dbReference type="GO" id="GO:0005840">
    <property type="term" value="C:ribosome"/>
    <property type="evidence" value="ECO:0007669"/>
    <property type="project" value="UniProtKB-KW"/>
</dbReference>
<evidence type="ECO:0000259" key="3">
    <source>
        <dbReference type="PROSITE" id="PS51186"/>
    </source>
</evidence>
<keyword evidence="4" id="KW-0687">Ribonucleoprotein</keyword>
<dbReference type="InterPro" id="IPR000182">
    <property type="entry name" value="GNAT_dom"/>
</dbReference>
<reference evidence="4 5" key="1">
    <citation type="submission" date="2019-03" db="EMBL/GenBank/DDBJ databases">
        <title>Genomic Encyclopedia of Archaeal and Bacterial Type Strains, Phase II (KMG-II): from individual species to whole genera.</title>
        <authorList>
            <person name="Goeker M."/>
        </authorList>
    </citation>
    <scope>NUCLEOTIDE SEQUENCE [LARGE SCALE GENOMIC DNA]</scope>
    <source>
        <strain evidence="4 5">DSM 15388</strain>
    </source>
</reference>
<accession>A0A4R3I483</accession>
<dbReference type="GO" id="GO:0016747">
    <property type="term" value="F:acyltransferase activity, transferring groups other than amino-acyl groups"/>
    <property type="evidence" value="ECO:0007669"/>
    <property type="project" value="InterPro"/>
</dbReference>
<proteinExistence type="predicted"/>